<name>A0A6C0H0F0_9ZZZZ</name>
<evidence type="ECO:0000313" key="1">
    <source>
        <dbReference type="EMBL" id="QHT73625.1"/>
    </source>
</evidence>
<dbReference type="InterPro" id="IPR013078">
    <property type="entry name" value="His_Pase_superF_clade-1"/>
</dbReference>
<organism evidence="1">
    <name type="scientific">viral metagenome</name>
    <dbReference type="NCBI Taxonomy" id="1070528"/>
    <lineage>
        <taxon>unclassified sequences</taxon>
        <taxon>metagenomes</taxon>
        <taxon>organismal metagenomes</taxon>
    </lineage>
</organism>
<dbReference type="InterPro" id="IPR029033">
    <property type="entry name" value="His_PPase_superfam"/>
</dbReference>
<reference evidence="1" key="1">
    <citation type="journal article" date="2020" name="Nature">
        <title>Giant virus diversity and host interactions through global metagenomics.</title>
        <authorList>
            <person name="Schulz F."/>
            <person name="Roux S."/>
            <person name="Paez-Espino D."/>
            <person name="Jungbluth S."/>
            <person name="Walsh D.A."/>
            <person name="Denef V.J."/>
            <person name="McMahon K.D."/>
            <person name="Konstantinidis K.T."/>
            <person name="Eloe-Fadrosh E.A."/>
            <person name="Kyrpides N.C."/>
            <person name="Woyke T."/>
        </authorList>
    </citation>
    <scope>NUCLEOTIDE SEQUENCE</scope>
    <source>
        <strain evidence="1">GVMAG-M-3300023179-4</strain>
    </source>
</reference>
<sequence>MSYTKKDQEMWRDENIDILFKENLPRMIQRNEITKENMQNFIVPYIGNDFSKLSKDIDRNIYLLKNILTFITVEKYDISFIRDFVKTNLILQVNLLEKLIRDDHLEYEPRDFIPKIDDNIIFEILFVRHGIGCNNVTSYEIKTQNSYFDPELTTRGIERSIELYSKLSEKINTFFKSSPYSIIASSLMRTQETAYFMLAKHVKKPINISPHIAERGQSYSNYQLPKKEQQKIFNNIDPDIVKYLNLGKDDRDSQDIRTKSYPEMFYHWANTHLDFFELGPSLEGSSLEGSDNIYRAVVFTHGGYFDNAFKINPENNDILYTTINKNNYKKPPFEFFRVKPLTTEDKEIESNCRIK</sequence>
<dbReference type="EMBL" id="MN739831">
    <property type="protein sequence ID" value="QHT73625.1"/>
    <property type="molecule type" value="Genomic_DNA"/>
</dbReference>
<protein>
    <submittedName>
        <fullName evidence="1">Uncharacterized protein</fullName>
    </submittedName>
</protein>
<dbReference type="Gene3D" id="3.40.50.1240">
    <property type="entry name" value="Phosphoglycerate mutase-like"/>
    <property type="match status" value="1"/>
</dbReference>
<proteinExistence type="predicted"/>
<accession>A0A6C0H0F0</accession>
<dbReference type="AlphaFoldDB" id="A0A6C0H0F0"/>
<dbReference type="SUPFAM" id="SSF53254">
    <property type="entry name" value="Phosphoglycerate mutase-like"/>
    <property type="match status" value="1"/>
</dbReference>
<dbReference type="CDD" id="cd07067">
    <property type="entry name" value="HP_PGM_like"/>
    <property type="match status" value="1"/>
</dbReference>